<dbReference type="PANTHER" id="PTHR35535">
    <property type="entry name" value="HEAT SHOCK PROTEIN HSLJ"/>
    <property type="match status" value="1"/>
</dbReference>
<gene>
    <name evidence="3" type="ORF">B0A70_13000</name>
    <name evidence="4" type="ORF">SAMN05421796_10129</name>
</gene>
<evidence type="ECO:0000256" key="1">
    <source>
        <dbReference type="SAM" id="SignalP"/>
    </source>
</evidence>
<dbReference type="Pfam" id="PF03724">
    <property type="entry name" value="META"/>
    <property type="match status" value="1"/>
</dbReference>
<evidence type="ECO:0000313" key="5">
    <source>
        <dbReference type="Proteomes" id="UP000186246"/>
    </source>
</evidence>
<keyword evidence="6" id="KW-1185">Reference proteome</keyword>
<dbReference type="PANTHER" id="PTHR35535:SF1">
    <property type="entry name" value="HEAT SHOCK PROTEIN HSLJ"/>
    <property type="match status" value="1"/>
</dbReference>
<feature type="chain" id="PRO_5044563592" evidence="1">
    <location>
        <begin position="23"/>
        <end position="144"/>
    </location>
</feature>
<reference evidence="4" key="2">
    <citation type="submission" date="2017-01" db="EMBL/GenBank/DDBJ databases">
        <authorList>
            <person name="Mah S.A."/>
            <person name="Swanson W.J."/>
            <person name="Moy G.W."/>
            <person name="Vacquier V.D."/>
        </authorList>
    </citation>
    <scope>NUCLEOTIDE SEQUENCE [LARGE SCALE GENOMIC DNA]</scope>
    <source>
        <strain evidence="4">DSM 21068</strain>
    </source>
</reference>
<organism evidence="4 5">
    <name type="scientific">Chryseobacterium piscicola</name>
    <dbReference type="NCBI Taxonomy" id="551459"/>
    <lineage>
        <taxon>Bacteria</taxon>
        <taxon>Pseudomonadati</taxon>
        <taxon>Bacteroidota</taxon>
        <taxon>Flavobacteriia</taxon>
        <taxon>Flavobacteriales</taxon>
        <taxon>Weeksellaceae</taxon>
        <taxon>Chryseobacterium group</taxon>
        <taxon>Chryseobacterium</taxon>
    </lineage>
</organism>
<dbReference type="RefSeq" id="WP_076448609.1">
    <property type="nucleotide sequence ID" value="NZ_FTOJ01000001.1"/>
</dbReference>
<sequence>MKKAISIFFGFLCLALVVNCSAVGVQNREIQRQWMMISFKNFTKEQLVKSKSEINLTSAIKDGKIQGTAFMGCNRMFFTAEIKSKNKIEFSGIGSTLMACENMKLEDEFSKELKKMKNYTVEGHFLTVTDNKGSIMRFIAADWD</sequence>
<protein>
    <submittedName>
        <fullName evidence="4">Heat shock protein HslJ</fullName>
    </submittedName>
    <submittedName>
        <fullName evidence="3">Heat-shock protein</fullName>
    </submittedName>
</protein>
<feature type="domain" description="DUF306" evidence="2">
    <location>
        <begin position="51"/>
        <end position="138"/>
    </location>
</feature>
<accession>A0A1N7JMI4</accession>
<dbReference type="AlphaFoldDB" id="A0A1N7JMI4"/>
<feature type="signal peptide" evidence="1">
    <location>
        <begin position="1"/>
        <end position="22"/>
    </location>
</feature>
<dbReference type="InterPro" id="IPR038670">
    <property type="entry name" value="HslJ-like_sf"/>
</dbReference>
<dbReference type="EMBL" id="FTOJ01000001">
    <property type="protein sequence ID" value="SIS50525.1"/>
    <property type="molecule type" value="Genomic_DNA"/>
</dbReference>
<evidence type="ECO:0000313" key="3">
    <source>
        <dbReference type="EMBL" id="PQA91378.1"/>
    </source>
</evidence>
<dbReference type="Proteomes" id="UP000186246">
    <property type="component" value="Unassembled WGS sequence"/>
</dbReference>
<dbReference type="Proteomes" id="UP000238314">
    <property type="component" value="Unassembled WGS sequence"/>
</dbReference>
<evidence type="ECO:0000259" key="2">
    <source>
        <dbReference type="Pfam" id="PF03724"/>
    </source>
</evidence>
<evidence type="ECO:0000313" key="6">
    <source>
        <dbReference type="Proteomes" id="UP000238314"/>
    </source>
</evidence>
<proteinExistence type="predicted"/>
<reference evidence="5" key="3">
    <citation type="submission" date="2017-01" db="EMBL/GenBank/DDBJ databases">
        <authorList>
            <person name="Varghese N."/>
            <person name="Submissions S."/>
        </authorList>
    </citation>
    <scope>NUCLEOTIDE SEQUENCE [LARGE SCALE GENOMIC DNA]</scope>
    <source>
        <strain evidence="5">DSM 21068</strain>
    </source>
</reference>
<reference evidence="3 6" key="1">
    <citation type="submission" date="2016-11" db="EMBL/GenBank/DDBJ databases">
        <title>Whole genomes of Flavobacteriaceae.</title>
        <authorList>
            <person name="Stine C."/>
            <person name="Li C."/>
            <person name="Tadesse D."/>
        </authorList>
    </citation>
    <scope>NUCLEOTIDE SEQUENCE [LARGE SCALE GENOMIC DNA]</scope>
    <source>
        <strain evidence="3 6">DSM 21068</strain>
    </source>
</reference>
<dbReference type="InterPro" id="IPR053147">
    <property type="entry name" value="Hsp_HslJ-like"/>
</dbReference>
<evidence type="ECO:0000313" key="4">
    <source>
        <dbReference type="EMBL" id="SIS50525.1"/>
    </source>
</evidence>
<name>A0A1N7JMI4_9FLAO</name>
<dbReference type="EMBL" id="MUGO01000019">
    <property type="protein sequence ID" value="PQA91378.1"/>
    <property type="molecule type" value="Genomic_DNA"/>
</dbReference>
<dbReference type="InterPro" id="IPR005184">
    <property type="entry name" value="DUF306_Meta_HslJ"/>
</dbReference>
<keyword evidence="4" id="KW-0346">Stress response</keyword>
<dbReference type="STRING" id="551459.SAMN05421796_10129"/>
<keyword evidence="1" id="KW-0732">Signal</keyword>
<dbReference type="Gene3D" id="2.40.128.270">
    <property type="match status" value="1"/>
</dbReference>